<dbReference type="Pfam" id="PF03840">
    <property type="entry name" value="SecG"/>
    <property type="match status" value="1"/>
</dbReference>
<evidence type="ECO:0000256" key="8">
    <source>
        <dbReference type="ARBA" id="ARBA00023010"/>
    </source>
</evidence>
<evidence type="ECO:0000256" key="10">
    <source>
        <dbReference type="RuleBase" id="RU365087"/>
    </source>
</evidence>
<dbReference type="InterPro" id="IPR004692">
    <property type="entry name" value="SecG"/>
</dbReference>
<keyword evidence="5 10" id="KW-0812">Transmembrane</keyword>
<evidence type="ECO:0000256" key="7">
    <source>
        <dbReference type="ARBA" id="ARBA00022989"/>
    </source>
</evidence>
<name>A0ABS9SH06_9BACT</name>
<sequence length="130" mass="13655">MTILFVILIILASVVLGFFVLIQNPKGGGLSGSFAGVSSQFMGVKQTNDVLERGTWIFAVIIAVLSLLSTFFISGSDAGNNGRLQDVGTAPVQAPAGQPINPSNTAPLPHLQLIQVSNTLPQKNKLVNIL</sequence>
<gene>
    <name evidence="11" type="primary">secG</name>
    <name evidence="11" type="ORF">MKP09_06915</name>
</gene>
<keyword evidence="3 10" id="KW-0813">Transport</keyword>
<dbReference type="PANTHER" id="PTHR34182:SF1">
    <property type="entry name" value="PROTEIN-EXPORT MEMBRANE PROTEIN SECG"/>
    <property type="match status" value="1"/>
</dbReference>
<evidence type="ECO:0000313" key="12">
    <source>
        <dbReference type="Proteomes" id="UP001202248"/>
    </source>
</evidence>
<keyword evidence="6 10" id="KW-0653">Protein transport</keyword>
<comment type="caution">
    <text evidence="10">Lacks conserved residue(s) required for the propagation of feature annotation.</text>
</comment>
<keyword evidence="9 10" id="KW-0472">Membrane</keyword>
<comment type="caution">
    <text evidence="11">The sequence shown here is derived from an EMBL/GenBank/DDBJ whole genome shotgun (WGS) entry which is preliminary data.</text>
</comment>
<keyword evidence="8 10" id="KW-0811">Translocation</keyword>
<dbReference type="NCBIfam" id="TIGR00810">
    <property type="entry name" value="secG"/>
    <property type="match status" value="1"/>
</dbReference>
<keyword evidence="4 10" id="KW-1003">Cell membrane</keyword>
<evidence type="ECO:0000256" key="3">
    <source>
        <dbReference type="ARBA" id="ARBA00022448"/>
    </source>
</evidence>
<comment type="subcellular location">
    <subcellularLocation>
        <location evidence="1 10">Cell membrane</location>
        <topology evidence="1 10">Multi-pass membrane protein</topology>
    </subcellularLocation>
</comment>
<evidence type="ECO:0000256" key="1">
    <source>
        <dbReference type="ARBA" id="ARBA00004651"/>
    </source>
</evidence>
<dbReference type="EMBL" id="JAKWBL010000001">
    <property type="protein sequence ID" value="MCH5597657.1"/>
    <property type="molecule type" value="Genomic_DNA"/>
</dbReference>
<evidence type="ECO:0000256" key="4">
    <source>
        <dbReference type="ARBA" id="ARBA00022475"/>
    </source>
</evidence>
<keyword evidence="7 10" id="KW-1133">Transmembrane helix</keyword>
<evidence type="ECO:0000313" key="11">
    <source>
        <dbReference type="EMBL" id="MCH5597657.1"/>
    </source>
</evidence>
<reference evidence="11 12" key="1">
    <citation type="submission" date="2022-02" db="EMBL/GenBank/DDBJ databases">
        <authorList>
            <person name="Min J."/>
        </authorList>
    </citation>
    <scope>NUCLEOTIDE SEQUENCE [LARGE SCALE GENOMIC DNA]</scope>
    <source>
        <strain evidence="11 12">GR10-1</strain>
    </source>
</reference>
<comment type="similarity">
    <text evidence="2 10">Belongs to the SecG family.</text>
</comment>
<keyword evidence="12" id="KW-1185">Reference proteome</keyword>
<dbReference type="PANTHER" id="PTHR34182">
    <property type="entry name" value="PROTEIN-EXPORT MEMBRANE PROTEIN SECG"/>
    <property type="match status" value="1"/>
</dbReference>
<evidence type="ECO:0000256" key="6">
    <source>
        <dbReference type="ARBA" id="ARBA00022927"/>
    </source>
</evidence>
<organism evidence="11 12">
    <name type="scientific">Niabella ginsengisoli</name>
    <dbReference type="NCBI Taxonomy" id="522298"/>
    <lineage>
        <taxon>Bacteria</taxon>
        <taxon>Pseudomonadati</taxon>
        <taxon>Bacteroidota</taxon>
        <taxon>Chitinophagia</taxon>
        <taxon>Chitinophagales</taxon>
        <taxon>Chitinophagaceae</taxon>
        <taxon>Niabella</taxon>
    </lineage>
</organism>
<evidence type="ECO:0000256" key="5">
    <source>
        <dbReference type="ARBA" id="ARBA00022692"/>
    </source>
</evidence>
<feature type="transmembrane region" description="Helical" evidence="10">
    <location>
        <begin position="55"/>
        <end position="73"/>
    </location>
</feature>
<protein>
    <recommendedName>
        <fullName evidence="10">Protein-export membrane protein SecG</fullName>
    </recommendedName>
</protein>
<dbReference type="RefSeq" id="WP_240827031.1">
    <property type="nucleotide sequence ID" value="NZ_JAKWBL010000001.1"/>
</dbReference>
<comment type="function">
    <text evidence="10">Involved in protein export. Participates in an early event of protein translocation.</text>
</comment>
<dbReference type="Proteomes" id="UP001202248">
    <property type="component" value="Unassembled WGS sequence"/>
</dbReference>
<proteinExistence type="inferred from homology"/>
<evidence type="ECO:0000256" key="9">
    <source>
        <dbReference type="ARBA" id="ARBA00023136"/>
    </source>
</evidence>
<evidence type="ECO:0000256" key="2">
    <source>
        <dbReference type="ARBA" id="ARBA00008445"/>
    </source>
</evidence>
<accession>A0ABS9SH06</accession>